<feature type="transmembrane region" description="Helical" evidence="1">
    <location>
        <begin position="34"/>
        <end position="57"/>
    </location>
</feature>
<dbReference type="RefSeq" id="WP_243604023.1">
    <property type="nucleotide sequence ID" value="NZ_JALGRD010000001.1"/>
</dbReference>
<feature type="transmembrane region" description="Helical" evidence="1">
    <location>
        <begin position="177"/>
        <end position="198"/>
    </location>
</feature>
<dbReference type="EMBL" id="JALGRD010000001">
    <property type="protein sequence ID" value="MCJ0971817.1"/>
    <property type="molecule type" value="Genomic_DNA"/>
</dbReference>
<dbReference type="AlphaFoldDB" id="A0A9X1VZD8"/>
<keyword evidence="3" id="KW-1185">Reference proteome</keyword>
<dbReference type="Proteomes" id="UP001139682">
    <property type="component" value="Unassembled WGS sequence"/>
</dbReference>
<evidence type="ECO:0000313" key="3">
    <source>
        <dbReference type="Proteomes" id="UP001139682"/>
    </source>
</evidence>
<evidence type="ECO:0000256" key="1">
    <source>
        <dbReference type="SAM" id="Phobius"/>
    </source>
</evidence>
<reference evidence="2" key="1">
    <citation type="submission" date="2022-03" db="EMBL/GenBank/DDBJ databases">
        <title>Pseudomonas marianensis sp. nov., a marine bacterium isolated from deep-sea sediments of the Mariana Trench.</title>
        <authorList>
            <person name="Wei Y."/>
        </authorList>
    </citation>
    <scope>NUCLEOTIDE SEQUENCE</scope>
    <source>
        <strain evidence="2">PS1</strain>
    </source>
</reference>
<comment type="caution">
    <text evidence="2">The sequence shown here is derived from an EMBL/GenBank/DDBJ whole genome shotgun (WGS) entry which is preliminary data.</text>
</comment>
<keyword evidence="1" id="KW-0472">Membrane</keyword>
<accession>A0A9X1VZD8</accession>
<proteinExistence type="predicted"/>
<evidence type="ECO:0000313" key="2">
    <source>
        <dbReference type="EMBL" id="MCJ0971817.1"/>
    </source>
</evidence>
<sequence>MPELLQALLLAVLATASAVRLGLARRGHDEANQPALFSALLALALAAGGGACAAARLGVGLDTLHAERWLLQATLLLGLPLAGIAALALSRRSPWSRPTWGRVIIGLCVFFELARRFERSDEYAAMLAVASALLIAYAGLLRWPARRTALAGLVAALLALLSASWNGLVFRHPLADYQMLCLALLCPLLAWLLPNLAIQFDQRDEMPA</sequence>
<name>A0A9X1VZD8_9GAMM</name>
<keyword evidence="1" id="KW-0812">Transmembrane</keyword>
<gene>
    <name evidence="2" type="ORF">MST27_00360</name>
</gene>
<feature type="transmembrane region" description="Helical" evidence="1">
    <location>
        <begin position="148"/>
        <end position="165"/>
    </location>
</feature>
<keyword evidence="1" id="KW-1133">Transmembrane helix</keyword>
<feature type="transmembrane region" description="Helical" evidence="1">
    <location>
        <begin position="123"/>
        <end position="141"/>
    </location>
</feature>
<organism evidence="2 3">
    <name type="scientific">Stutzerimonas marianensis</name>
    <dbReference type="NCBI Taxonomy" id="2929513"/>
    <lineage>
        <taxon>Bacteria</taxon>
        <taxon>Pseudomonadati</taxon>
        <taxon>Pseudomonadota</taxon>
        <taxon>Gammaproteobacteria</taxon>
        <taxon>Pseudomonadales</taxon>
        <taxon>Pseudomonadaceae</taxon>
        <taxon>Stutzerimonas</taxon>
    </lineage>
</organism>
<protein>
    <submittedName>
        <fullName evidence="2">Uncharacterized protein</fullName>
    </submittedName>
</protein>
<feature type="transmembrane region" description="Helical" evidence="1">
    <location>
        <begin position="69"/>
        <end position="89"/>
    </location>
</feature>